<dbReference type="EMBL" id="CABIJS010000077">
    <property type="protein sequence ID" value="VUZ42068.1"/>
    <property type="molecule type" value="Genomic_DNA"/>
</dbReference>
<sequence>FLLKLLESGVFSKSAALQQWIETAASLSEWFIQPQRLHIYADVVEPYLLGIAKVAHGLRTLVQLEVSKDENATNFVSLVDSLSTGIFPTLATNTAAPIKGLPLTPCLQLIRHLVSPQIRGLFRESIWKGCESDIDVLSGRSIYIDARDFMAHRREVSLLRLAAEYRMNSYIL</sequence>
<protein>
    <submittedName>
        <fullName evidence="1">Uncharacterized protein</fullName>
    </submittedName>
</protein>
<feature type="non-terminal residue" evidence="1">
    <location>
        <position position="1"/>
    </location>
</feature>
<name>A0A564Y5L3_HYMDI</name>
<accession>A0A564Y5L3</accession>
<feature type="non-terminal residue" evidence="1">
    <location>
        <position position="172"/>
    </location>
</feature>
<gene>
    <name evidence="1" type="ORF">WMSIL1_LOCUS2786</name>
</gene>
<proteinExistence type="predicted"/>
<dbReference type="AlphaFoldDB" id="A0A564Y5L3"/>
<evidence type="ECO:0000313" key="2">
    <source>
        <dbReference type="Proteomes" id="UP000321570"/>
    </source>
</evidence>
<dbReference type="Proteomes" id="UP000321570">
    <property type="component" value="Unassembled WGS sequence"/>
</dbReference>
<organism evidence="1 2">
    <name type="scientific">Hymenolepis diminuta</name>
    <name type="common">Rat tapeworm</name>
    <dbReference type="NCBI Taxonomy" id="6216"/>
    <lineage>
        <taxon>Eukaryota</taxon>
        <taxon>Metazoa</taxon>
        <taxon>Spiralia</taxon>
        <taxon>Lophotrochozoa</taxon>
        <taxon>Platyhelminthes</taxon>
        <taxon>Cestoda</taxon>
        <taxon>Eucestoda</taxon>
        <taxon>Cyclophyllidea</taxon>
        <taxon>Hymenolepididae</taxon>
        <taxon>Hymenolepis</taxon>
    </lineage>
</organism>
<keyword evidence="2" id="KW-1185">Reference proteome</keyword>
<evidence type="ECO:0000313" key="1">
    <source>
        <dbReference type="EMBL" id="VUZ42068.1"/>
    </source>
</evidence>
<reference evidence="1 2" key="1">
    <citation type="submission" date="2019-07" db="EMBL/GenBank/DDBJ databases">
        <authorList>
            <person name="Jastrzebski P J."/>
            <person name="Paukszto L."/>
            <person name="Jastrzebski P J."/>
        </authorList>
    </citation>
    <scope>NUCLEOTIDE SEQUENCE [LARGE SCALE GENOMIC DNA]</scope>
    <source>
        <strain evidence="1 2">WMS-il1</strain>
    </source>
</reference>